<proteinExistence type="predicted"/>
<comment type="caution">
    <text evidence="1">The sequence shown here is derived from an EMBL/GenBank/DDBJ whole genome shotgun (WGS) entry which is preliminary data.</text>
</comment>
<accession>A0ABN9C198</accession>
<name>A0ABN9C198_9NEOB</name>
<protein>
    <submittedName>
        <fullName evidence="1">Uncharacterized protein</fullName>
    </submittedName>
</protein>
<dbReference type="Proteomes" id="UP001162483">
    <property type="component" value="Unassembled WGS sequence"/>
</dbReference>
<evidence type="ECO:0000313" key="2">
    <source>
        <dbReference type="Proteomes" id="UP001162483"/>
    </source>
</evidence>
<organism evidence="1 2">
    <name type="scientific">Staurois parvus</name>
    <dbReference type="NCBI Taxonomy" id="386267"/>
    <lineage>
        <taxon>Eukaryota</taxon>
        <taxon>Metazoa</taxon>
        <taxon>Chordata</taxon>
        <taxon>Craniata</taxon>
        <taxon>Vertebrata</taxon>
        <taxon>Euteleostomi</taxon>
        <taxon>Amphibia</taxon>
        <taxon>Batrachia</taxon>
        <taxon>Anura</taxon>
        <taxon>Neobatrachia</taxon>
        <taxon>Ranoidea</taxon>
        <taxon>Ranidae</taxon>
        <taxon>Staurois</taxon>
    </lineage>
</organism>
<keyword evidence="2" id="KW-1185">Reference proteome</keyword>
<evidence type="ECO:0000313" key="1">
    <source>
        <dbReference type="EMBL" id="CAI9553775.1"/>
    </source>
</evidence>
<dbReference type="EMBL" id="CATNWA010007323">
    <property type="protein sequence ID" value="CAI9553775.1"/>
    <property type="molecule type" value="Genomic_DNA"/>
</dbReference>
<gene>
    <name evidence="1" type="ORF">SPARVUS_LOCUS4096372</name>
</gene>
<reference evidence="1" key="1">
    <citation type="submission" date="2023-05" db="EMBL/GenBank/DDBJ databases">
        <authorList>
            <person name="Stuckert A."/>
        </authorList>
    </citation>
    <scope>NUCLEOTIDE SEQUENCE</scope>
</reference>
<sequence length="83" mass="9554">MFFSEVQSLHTSEISHWARSRIPVLSAGNVFQRSLVFINIRDLTRGRSRIFVLSAGNVFHRSPVFVNIHIRDLTRGREAVFLS</sequence>